<reference evidence="5 6" key="2">
    <citation type="submission" date="2014-09" db="EMBL/GenBank/DDBJ databases">
        <authorList>
            <consortium name="NBRP consortium"/>
            <person name="Sawabe T."/>
            <person name="Meirelles P."/>
            <person name="Nakanishi M."/>
            <person name="Sayaka M."/>
            <person name="Hattori M."/>
            <person name="Ohkuma M."/>
        </authorList>
    </citation>
    <scope>NUCLEOTIDE SEQUENCE [LARGE SCALE GENOMIC DNA]</scope>
    <source>
        <strain evidence="5 6">JCM 19240</strain>
    </source>
</reference>
<dbReference type="PANTHER" id="PTHR35527:SF2">
    <property type="entry name" value="HYDROLASE"/>
    <property type="match status" value="1"/>
</dbReference>
<dbReference type="EC" id="3.5.1.24" evidence="5"/>
<evidence type="ECO:0000256" key="2">
    <source>
        <dbReference type="ARBA" id="ARBA00022801"/>
    </source>
</evidence>
<dbReference type="InterPro" id="IPR029132">
    <property type="entry name" value="CBAH/NAAA_C"/>
</dbReference>
<comment type="similarity">
    <text evidence="1">Belongs to the peptidase C59 family.</text>
</comment>
<evidence type="ECO:0000256" key="3">
    <source>
        <dbReference type="SAM" id="SignalP"/>
    </source>
</evidence>
<dbReference type="InterPro" id="IPR029055">
    <property type="entry name" value="Ntn_hydrolases_N"/>
</dbReference>
<dbReference type="SUPFAM" id="SSF56235">
    <property type="entry name" value="N-terminal nucleophile aminohydrolases (Ntn hydrolases)"/>
    <property type="match status" value="1"/>
</dbReference>
<organism evidence="5 6">
    <name type="scientific">Vibrio maritimus</name>
    <dbReference type="NCBI Taxonomy" id="990268"/>
    <lineage>
        <taxon>Bacteria</taxon>
        <taxon>Pseudomonadati</taxon>
        <taxon>Pseudomonadota</taxon>
        <taxon>Gammaproteobacteria</taxon>
        <taxon>Vibrionales</taxon>
        <taxon>Vibrionaceae</taxon>
        <taxon>Vibrio</taxon>
    </lineage>
</organism>
<evidence type="ECO:0000313" key="5">
    <source>
        <dbReference type="EMBL" id="GAL33802.1"/>
    </source>
</evidence>
<comment type="caution">
    <text evidence="5">The sequence shown here is derived from an EMBL/GenBank/DDBJ whole genome shotgun (WGS) entry which is preliminary data.</text>
</comment>
<feature type="chain" id="PRO_5001864189" evidence="3">
    <location>
        <begin position="25"/>
        <end position="338"/>
    </location>
</feature>
<name>A0A090TRT2_9VIBR</name>
<dbReference type="Proteomes" id="UP000029224">
    <property type="component" value="Unassembled WGS sequence"/>
</dbReference>
<dbReference type="EMBL" id="BBMT01000003">
    <property type="protein sequence ID" value="GAL33802.1"/>
    <property type="molecule type" value="Genomic_DNA"/>
</dbReference>
<feature type="domain" description="Choloylglycine hydrolase/NAAA C-terminal" evidence="4">
    <location>
        <begin position="25"/>
        <end position="312"/>
    </location>
</feature>
<evidence type="ECO:0000259" key="4">
    <source>
        <dbReference type="Pfam" id="PF02275"/>
    </source>
</evidence>
<dbReference type="Pfam" id="PF02275">
    <property type="entry name" value="CBAH"/>
    <property type="match status" value="1"/>
</dbReference>
<evidence type="ECO:0000313" key="6">
    <source>
        <dbReference type="Proteomes" id="UP000029224"/>
    </source>
</evidence>
<keyword evidence="2 5" id="KW-0378">Hydrolase</keyword>
<sequence>MKKQLLAISVAAVTMAGISSIASACTNFNFSTDNGNTFVGRTMEWPGELNGKIAVVPRGHKFTESKTAYGFVGIEHGEELFSSALNEHGLSGEALALAGAVFAEEGQGDIRSGDVIRYVLANAKTVDEVEKLLQATKVSVAAYDVVDGLHLGMHYAFNDGKRAIVVEYLDGTGFPVITENKLGVMTNDPAYHEQEALAGMMLDGYDGYDSAKARFSEETFAAFDYSPIGRFQKMVGFNYTMDQSQLKTDFDGVNRAWSMVNAVDIPQGTLYWRFASQEVPQFTSYSNVVDIANKQYYFRTYDNMDVRRINVGSIDFSTVKYEANSLFRSKEQYQDYKF</sequence>
<proteinExistence type="inferred from homology"/>
<dbReference type="PANTHER" id="PTHR35527">
    <property type="entry name" value="CHOLOYLGLYCINE HYDROLASE"/>
    <property type="match status" value="1"/>
</dbReference>
<dbReference type="GO" id="GO:0045302">
    <property type="term" value="F:choloylglycine hydrolase activity"/>
    <property type="evidence" value="ECO:0007669"/>
    <property type="project" value="UniProtKB-EC"/>
</dbReference>
<protein>
    <submittedName>
        <fullName evidence="5">Choloylglycine hydrolase</fullName>
        <ecNumber evidence="5">3.5.1.24</ecNumber>
    </submittedName>
</protein>
<reference evidence="5 6" key="1">
    <citation type="submission" date="2014-09" db="EMBL/GenBank/DDBJ databases">
        <title>Vibrio maritimus JCM 19240. (C210) whole genome shotgun sequence.</title>
        <authorList>
            <person name="Sawabe T."/>
            <person name="Meirelles P."/>
            <person name="Nakanishi M."/>
            <person name="Sayaka M."/>
            <person name="Hattori M."/>
            <person name="Ohkuma M."/>
        </authorList>
    </citation>
    <scope>NUCLEOTIDE SEQUENCE [LARGE SCALE GENOMIC DNA]</scope>
    <source>
        <strain evidence="5 6">JCM 19240</strain>
    </source>
</reference>
<dbReference type="Gene3D" id="3.60.60.10">
    <property type="entry name" value="Penicillin V Acylase, Chain A"/>
    <property type="match status" value="1"/>
</dbReference>
<keyword evidence="3" id="KW-0732">Signal</keyword>
<dbReference type="OrthoDB" id="9794717at2"/>
<gene>
    <name evidence="5" type="ORF">JCM19240_2498</name>
</gene>
<dbReference type="PROSITE" id="PS51257">
    <property type="entry name" value="PROKAR_LIPOPROTEIN"/>
    <property type="match status" value="1"/>
</dbReference>
<keyword evidence="6" id="KW-1185">Reference proteome</keyword>
<feature type="signal peptide" evidence="3">
    <location>
        <begin position="1"/>
        <end position="24"/>
    </location>
</feature>
<dbReference type="InterPro" id="IPR052193">
    <property type="entry name" value="Peptidase_C59"/>
</dbReference>
<dbReference type="AlphaFoldDB" id="A0A090TRT2"/>
<evidence type="ECO:0000256" key="1">
    <source>
        <dbReference type="ARBA" id="ARBA00006625"/>
    </source>
</evidence>
<accession>A0A090TRT2</accession>